<protein>
    <submittedName>
        <fullName evidence="2">Uncharacterized protein</fullName>
    </submittedName>
</protein>
<evidence type="ECO:0000313" key="2">
    <source>
        <dbReference type="EMBL" id="KAL0195221.1"/>
    </source>
</evidence>
<organism evidence="2 3">
    <name type="scientific">Cirrhinus mrigala</name>
    <name type="common">Mrigala</name>
    <dbReference type="NCBI Taxonomy" id="683832"/>
    <lineage>
        <taxon>Eukaryota</taxon>
        <taxon>Metazoa</taxon>
        <taxon>Chordata</taxon>
        <taxon>Craniata</taxon>
        <taxon>Vertebrata</taxon>
        <taxon>Euteleostomi</taxon>
        <taxon>Actinopterygii</taxon>
        <taxon>Neopterygii</taxon>
        <taxon>Teleostei</taxon>
        <taxon>Ostariophysi</taxon>
        <taxon>Cypriniformes</taxon>
        <taxon>Cyprinidae</taxon>
        <taxon>Labeoninae</taxon>
        <taxon>Labeonini</taxon>
        <taxon>Cirrhinus</taxon>
    </lineage>
</organism>
<keyword evidence="3" id="KW-1185">Reference proteome</keyword>
<dbReference type="AlphaFoldDB" id="A0ABD0R9N6"/>
<evidence type="ECO:0000313" key="3">
    <source>
        <dbReference type="Proteomes" id="UP001529510"/>
    </source>
</evidence>
<feature type="compositionally biased region" description="Low complexity" evidence="1">
    <location>
        <begin position="104"/>
        <end position="118"/>
    </location>
</feature>
<comment type="caution">
    <text evidence="2">The sequence shown here is derived from an EMBL/GenBank/DDBJ whole genome shotgun (WGS) entry which is preliminary data.</text>
</comment>
<dbReference type="Proteomes" id="UP001529510">
    <property type="component" value="Unassembled WGS sequence"/>
</dbReference>
<name>A0ABD0R9N6_CIRMR</name>
<sequence length="268" mass="27913">MPRFLEESGGGDFFHKTLNIDNLFPRRLEAQNVVVSVAASKAGDLDLVSVVTQNGVAVIASSLTGMYAVEPPKEAASIHELTAMSVHQSAPEILSDHESPPMPSEVVAPAAEPPKGAASSHELSARHVMAKEANHELSALLWMLSAPVCSACPAMAACSVCTACPAMAAYSARPTIAPCSTCSAMVPGSSESNMCLPQLHGPGPPVFHCLPLLHGPGPPVLHCLSLLHNPGPPLLHRPGPPSNPLFCLCSPTLLDCFECQESLLEGGI</sequence>
<evidence type="ECO:0000256" key="1">
    <source>
        <dbReference type="SAM" id="MobiDB-lite"/>
    </source>
</evidence>
<proteinExistence type="predicted"/>
<feature type="non-terminal residue" evidence="2">
    <location>
        <position position="268"/>
    </location>
</feature>
<reference evidence="2 3" key="1">
    <citation type="submission" date="2024-05" db="EMBL/GenBank/DDBJ databases">
        <title>Genome sequencing and assembly of Indian major carp, Cirrhinus mrigala (Hamilton, 1822).</title>
        <authorList>
            <person name="Mohindra V."/>
            <person name="Chowdhury L.M."/>
            <person name="Lal K."/>
            <person name="Jena J.K."/>
        </authorList>
    </citation>
    <scope>NUCLEOTIDE SEQUENCE [LARGE SCALE GENOMIC DNA]</scope>
    <source>
        <strain evidence="2">CM1030</strain>
        <tissue evidence="2">Blood</tissue>
    </source>
</reference>
<accession>A0ABD0R9N6</accession>
<dbReference type="EMBL" id="JAMKFB020000004">
    <property type="protein sequence ID" value="KAL0195221.1"/>
    <property type="molecule type" value="Genomic_DNA"/>
</dbReference>
<gene>
    <name evidence="2" type="ORF">M9458_008793</name>
</gene>
<feature type="region of interest" description="Disordered" evidence="1">
    <location>
        <begin position="90"/>
        <end position="118"/>
    </location>
</feature>